<dbReference type="EMBL" id="QUSG01000006">
    <property type="protein sequence ID" value="KAA3527019.1"/>
    <property type="molecule type" value="Genomic_DNA"/>
</dbReference>
<sequence>MARGAFSGHWHSRPFSWLLSHLSMLVDTAWLWRWGNARLELRRHGQSGSVYDHSLNKFFTNLPKSQTEL</sequence>
<accession>A0A368NSS2</accession>
<comment type="caution">
    <text evidence="1">The sequence shown here is derived from an EMBL/GenBank/DDBJ whole genome shotgun (WGS) entry which is preliminary data.</text>
</comment>
<dbReference type="AlphaFoldDB" id="A0A368NSS2"/>
<dbReference type="Proteomes" id="UP000436911">
    <property type="component" value="Unassembled WGS sequence"/>
</dbReference>
<protein>
    <submittedName>
        <fullName evidence="1">Uncharacterized protein</fullName>
    </submittedName>
</protein>
<reference evidence="1 2" key="1">
    <citation type="submission" date="2018-08" db="EMBL/GenBank/DDBJ databases">
        <title>Genome sequencing of Agrobacterium vitis strain ICMP 10754.</title>
        <authorList>
            <person name="Visnovsky S.B."/>
            <person name="Pitman A.R."/>
        </authorList>
    </citation>
    <scope>NUCLEOTIDE SEQUENCE [LARGE SCALE GENOMIC DNA]</scope>
    <source>
        <strain evidence="1 2">ICMP 10754</strain>
    </source>
</reference>
<proteinExistence type="predicted"/>
<name>A0A368NSS2_AGRVI</name>
<gene>
    <name evidence="1" type="ORF">DXT89_13875</name>
</gene>
<organism evidence="1 2">
    <name type="scientific">Agrobacterium vitis</name>
    <name type="common">Rhizobium vitis</name>
    <dbReference type="NCBI Taxonomy" id="373"/>
    <lineage>
        <taxon>Bacteria</taxon>
        <taxon>Pseudomonadati</taxon>
        <taxon>Pseudomonadota</taxon>
        <taxon>Alphaproteobacteria</taxon>
        <taxon>Hyphomicrobiales</taxon>
        <taxon>Rhizobiaceae</taxon>
        <taxon>Rhizobium/Agrobacterium group</taxon>
        <taxon>Agrobacterium</taxon>
    </lineage>
</organism>
<evidence type="ECO:0000313" key="1">
    <source>
        <dbReference type="EMBL" id="KAA3527019.1"/>
    </source>
</evidence>
<evidence type="ECO:0000313" key="2">
    <source>
        <dbReference type="Proteomes" id="UP000436911"/>
    </source>
</evidence>